<evidence type="ECO:0000313" key="2">
    <source>
        <dbReference type="EMBL" id="RLK52471.1"/>
    </source>
</evidence>
<organism evidence="2 3">
    <name type="scientific">Microbacterium telephonicum</name>
    <dbReference type="NCBI Taxonomy" id="1714841"/>
    <lineage>
        <taxon>Bacteria</taxon>
        <taxon>Bacillati</taxon>
        <taxon>Actinomycetota</taxon>
        <taxon>Actinomycetes</taxon>
        <taxon>Micrococcales</taxon>
        <taxon>Microbacteriaceae</taxon>
        <taxon>Microbacterium</taxon>
    </lineage>
</organism>
<protein>
    <recommendedName>
        <fullName evidence="4">Ig-like domain-containing protein</fullName>
    </recommendedName>
</protein>
<dbReference type="RefSeq" id="WP_121057182.1">
    <property type="nucleotide sequence ID" value="NZ_RCDB01000001.1"/>
</dbReference>
<dbReference type="Proteomes" id="UP000273158">
    <property type="component" value="Unassembled WGS sequence"/>
</dbReference>
<evidence type="ECO:0000313" key="3">
    <source>
        <dbReference type="Proteomes" id="UP000273158"/>
    </source>
</evidence>
<evidence type="ECO:0000256" key="1">
    <source>
        <dbReference type="SAM" id="SignalP"/>
    </source>
</evidence>
<evidence type="ECO:0008006" key="4">
    <source>
        <dbReference type="Google" id="ProtNLM"/>
    </source>
</evidence>
<accession>A0A498CJW1</accession>
<comment type="caution">
    <text evidence="2">The sequence shown here is derived from an EMBL/GenBank/DDBJ whole genome shotgun (WGS) entry which is preliminary data.</text>
</comment>
<sequence>MAQSLRALTAAALPAAVLSGAMLDSPALAADADDRAAAHRAVATWDHIAMPTLLSVEPRPGAVLRGEVAVRAIVDAPTETRTAIELRRDGRWCTDATMEVGAQIHGRTPHMSVDTTRFADGVYEVHVAVVAAGGGTATRTHEVRIDNSGAVRAAASRAVVEPTRQCRALLSRADGTLVADHLVEASAASLRHLDGVRWRLPDGEYTMRIDLVET</sequence>
<feature type="chain" id="PRO_5019742539" description="Ig-like domain-containing protein" evidence="1">
    <location>
        <begin position="30"/>
        <end position="214"/>
    </location>
</feature>
<reference evidence="2 3" key="1">
    <citation type="journal article" date="2015" name="Stand. Genomic Sci.">
        <title>Genomic Encyclopedia of Bacterial and Archaeal Type Strains, Phase III: the genomes of soil and plant-associated and newly described type strains.</title>
        <authorList>
            <person name="Whitman W.B."/>
            <person name="Woyke T."/>
            <person name="Klenk H.P."/>
            <person name="Zhou Y."/>
            <person name="Lilburn T.G."/>
            <person name="Beck B.J."/>
            <person name="De Vos P."/>
            <person name="Vandamme P."/>
            <person name="Eisen J.A."/>
            <person name="Garrity G."/>
            <person name="Hugenholtz P."/>
            <person name="Kyrpides N.C."/>
        </authorList>
    </citation>
    <scope>NUCLEOTIDE SEQUENCE [LARGE SCALE GENOMIC DNA]</scope>
    <source>
        <strain evidence="2 3">S2T63</strain>
    </source>
</reference>
<name>A0A498CJW1_9MICO</name>
<keyword evidence="3" id="KW-1185">Reference proteome</keyword>
<proteinExistence type="predicted"/>
<feature type="signal peptide" evidence="1">
    <location>
        <begin position="1"/>
        <end position="29"/>
    </location>
</feature>
<keyword evidence="1" id="KW-0732">Signal</keyword>
<dbReference type="AlphaFoldDB" id="A0A498CJW1"/>
<gene>
    <name evidence="2" type="ORF">C7474_0409</name>
</gene>
<dbReference type="EMBL" id="RCDB01000001">
    <property type="protein sequence ID" value="RLK52471.1"/>
    <property type="molecule type" value="Genomic_DNA"/>
</dbReference>